<dbReference type="InterPro" id="IPR000160">
    <property type="entry name" value="GGDEF_dom"/>
</dbReference>
<dbReference type="PROSITE" id="PS50887">
    <property type="entry name" value="GGDEF"/>
    <property type="match status" value="1"/>
</dbReference>
<organism evidence="2">
    <name type="scientific">marine sediment metagenome</name>
    <dbReference type="NCBI Taxonomy" id="412755"/>
    <lineage>
        <taxon>unclassified sequences</taxon>
        <taxon>metagenomes</taxon>
        <taxon>ecological metagenomes</taxon>
    </lineage>
</organism>
<feature type="domain" description="GGDEF" evidence="1">
    <location>
        <begin position="66"/>
        <end position="160"/>
    </location>
</feature>
<dbReference type="InterPro" id="IPR050469">
    <property type="entry name" value="Diguanylate_Cyclase"/>
</dbReference>
<dbReference type="EMBL" id="BART01037058">
    <property type="protein sequence ID" value="GAH05505.1"/>
    <property type="molecule type" value="Genomic_DNA"/>
</dbReference>
<evidence type="ECO:0000259" key="1">
    <source>
        <dbReference type="PROSITE" id="PS50887"/>
    </source>
</evidence>
<dbReference type="Pfam" id="PF00990">
    <property type="entry name" value="GGDEF"/>
    <property type="match status" value="1"/>
</dbReference>
<dbReference type="PANTHER" id="PTHR45138:SF9">
    <property type="entry name" value="DIGUANYLATE CYCLASE DGCM-RELATED"/>
    <property type="match status" value="1"/>
</dbReference>
<dbReference type="Gene3D" id="3.30.450.40">
    <property type="match status" value="1"/>
</dbReference>
<dbReference type="Gene3D" id="3.30.70.270">
    <property type="match status" value="1"/>
</dbReference>
<dbReference type="NCBIfam" id="TIGR00254">
    <property type="entry name" value="GGDEF"/>
    <property type="match status" value="1"/>
</dbReference>
<dbReference type="GO" id="GO:1902201">
    <property type="term" value="P:negative regulation of bacterial-type flagellum-dependent cell motility"/>
    <property type="evidence" value="ECO:0007669"/>
    <property type="project" value="TreeGrafter"/>
</dbReference>
<proteinExistence type="predicted"/>
<evidence type="ECO:0000313" key="2">
    <source>
        <dbReference type="EMBL" id="GAH05505.1"/>
    </source>
</evidence>
<dbReference type="InterPro" id="IPR043128">
    <property type="entry name" value="Rev_trsase/Diguanyl_cyclase"/>
</dbReference>
<dbReference type="GO" id="GO:0005886">
    <property type="term" value="C:plasma membrane"/>
    <property type="evidence" value="ECO:0007669"/>
    <property type="project" value="TreeGrafter"/>
</dbReference>
<dbReference type="GO" id="GO:0043709">
    <property type="term" value="P:cell adhesion involved in single-species biofilm formation"/>
    <property type="evidence" value="ECO:0007669"/>
    <property type="project" value="TreeGrafter"/>
</dbReference>
<dbReference type="AlphaFoldDB" id="X1DB31"/>
<dbReference type="SUPFAM" id="SSF55073">
    <property type="entry name" value="Nucleotide cyclase"/>
    <property type="match status" value="1"/>
</dbReference>
<dbReference type="InterPro" id="IPR029787">
    <property type="entry name" value="Nucleotide_cyclase"/>
</dbReference>
<dbReference type="PANTHER" id="PTHR45138">
    <property type="entry name" value="REGULATORY COMPONENTS OF SENSORY TRANSDUCTION SYSTEM"/>
    <property type="match status" value="1"/>
</dbReference>
<comment type="caution">
    <text evidence="2">The sequence shown here is derived from an EMBL/GenBank/DDBJ whole genome shotgun (WGS) entry which is preliminary data.</text>
</comment>
<gene>
    <name evidence="2" type="ORF">S01H4_62191</name>
</gene>
<dbReference type="GO" id="GO:0052621">
    <property type="term" value="F:diguanylate cyclase activity"/>
    <property type="evidence" value="ECO:0007669"/>
    <property type="project" value="TreeGrafter"/>
</dbReference>
<feature type="non-terminal residue" evidence="2">
    <location>
        <position position="1"/>
    </location>
</feature>
<feature type="non-terminal residue" evidence="2">
    <location>
        <position position="160"/>
    </location>
</feature>
<dbReference type="InterPro" id="IPR029016">
    <property type="entry name" value="GAF-like_dom_sf"/>
</dbReference>
<dbReference type="FunFam" id="3.30.70.270:FF:000001">
    <property type="entry name" value="Diguanylate cyclase domain protein"/>
    <property type="match status" value="1"/>
</dbReference>
<name>X1DB31_9ZZZZ</name>
<dbReference type="CDD" id="cd01949">
    <property type="entry name" value="GGDEF"/>
    <property type="match status" value="1"/>
</dbReference>
<reference evidence="2" key="1">
    <citation type="journal article" date="2014" name="Front. Microbiol.">
        <title>High frequency of phylogenetically diverse reductive dehalogenase-homologous genes in deep subseafloor sedimentary metagenomes.</title>
        <authorList>
            <person name="Kawai M."/>
            <person name="Futagami T."/>
            <person name="Toyoda A."/>
            <person name="Takaki Y."/>
            <person name="Nishi S."/>
            <person name="Hori S."/>
            <person name="Arai W."/>
            <person name="Tsubouchi T."/>
            <person name="Morono Y."/>
            <person name="Uchiyama I."/>
            <person name="Ito T."/>
            <person name="Fujiyama A."/>
            <person name="Inagaki F."/>
            <person name="Takami H."/>
        </authorList>
    </citation>
    <scope>NUCLEOTIDE SEQUENCE</scope>
    <source>
        <strain evidence="2">Expedition CK06-06</strain>
    </source>
</reference>
<protein>
    <recommendedName>
        <fullName evidence="1">GGDEF domain-containing protein</fullName>
    </recommendedName>
</protein>
<accession>X1DB31</accession>
<sequence length="160" mass="17595">PNAYSQRHIMLLEQLASQIAMPVENSRLYAEAEEKARTDELTGLLNRRSLDEMIASEIGRHSRYGGVFSIIILDLDSFKAFNDNYGHLAGDKILRQVGSIMKSTIRGADQAFRYGGDEFAILLPQTTIEAASEVAGRVRQQIASEVKTGRIPITASLGLA</sequence>
<dbReference type="SMART" id="SM00267">
    <property type="entry name" value="GGDEF"/>
    <property type="match status" value="1"/>
</dbReference>